<comment type="caution">
    <text evidence="1">The sequence shown here is derived from an EMBL/GenBank/DDBJ whole genome shotgun (WGS) entry which is preliminary data.</text>
</comment>
<organism evidence="1 2">
    <name type="scientific">Paenibacillus chondroitinus</name>
    <dbReference type="NCBI Taxonomy" id="59842"/>
    <lineage>
        <taxon>Bacteria</taxon>
        <taxon>Bacillati</taxon>
        <taxon>Bacillota</taxon>
        <taxon>Bacilli</taxon>
        <taxon>Bacillales</taxon>
        <taxon>Paenibacillaceae</taxon>
        <taxon>Paenibacillus</taxon>
    </lineage>
</organism>
<sequence>MAVLLSGPIENNAISGTRSTQQITILIDNRDTVNSASLIIQGYILNGTRTLYVLDVLDVFPNQVLIKNYFANFDRFEFVFITGGTAADQTGVSVWGKNASGQLVTAHRLVTSEL</sequence>
<name>A0ABU6DN99_9BACL</name>
<keyword evidence="2" id="KW-1185">Reference proteome</keyword>
<accession>A0ABU6DN99</accession>
<reference evidence="1 2" key="1">
    <citation type="submission" date="2023-03" db="EMBL/GenBank/DDBJ databases">
        <title>Bacillus Genome Sequencing.</title>
        <authorList>
            <person name="Dunlap C."/>
        </authorList>
    </citation>
    <scope>NUCLEOTIDE SEQUENCE [LARGE SCALE GENOMIC DNA]</scope>
    <source>
        <strain evidence="1 2">NRS-1351</strain>
    </source>
</reference>
<dbReference type="EMBL" id="JAROBY010000111">
    <property type="protein sequence ID" value="MEB4799259.1"/>
    <property type="molecule type" value="Genomic_DNA"/>
</dbReference>
<dbReference type="RefSeq" id="WP_127456984.1">
    <property type="nucleotide sequence ID" value="NZ_JAROBY010000111.1"/>
</dbReference>
<protein>
    <submittedName>
        <fullName evidence="1">Uncharacterized protein</fullName>
    </submittedName>
</protein>
<proteinExistence type="predicted"/>
<gene>
    <name evidence="1" type="ORF">P5G65_35945</name>
</gene>
<dbReference type="Proteomes" id="UP001355653">
    <property type="component" value="Unassembled WGS sequence"/>
</dbReference>
<evidence type="ECO:0000313" key="2">
    <source>
        <dbReference type="Proteomes" id="UP001355653"/>
    </source>
</evidence>
<evidence type="ECO:0000313" key="1">
    <source>
        <dbReference type="EMBL" id="MEB4799259.1"/>
    </source>
</evidence>